<keyword evidence="1" id="KW-0732">Signal</keyword>
<organism evidence="3 4">
    <name type="scientific">Billgrantia pellis</name>
    <dbReference type="NCBI Taxonomy" id="2606936"/>
    <lineage>
        <taxon>Bacteria</taxon>
        <taxon>Pseudomonadati</taxon>
        <taxon>Pseudomonadota</taxon>
        <taxon>Gammaproteobacteria</taxon>
        <taxon>Oceanospirillales</taxon>
        <taxon>Halomonadaceae</taxon>
        <taxon>Billgrantia</taxon>
    </lineage>
</organism>
<evidence type="ECO:0000259" key="2">
    <source>
        <dbReference type="Pfam" id="PF07995"/>
    </source>
</evidence>
<dbReference type="PANTHER" id="PTHR19328">
    <property type="entry name" value="HEDGEHOG-INTERACTING PROTEIN"/>
    <property type="match status" value="1"/>
</dbReference>
<keyword evidence="4" id="KW-1185">Reference proteome</keyword>
<dbReference type="InterPro" id="IPR011042">
    <property type="entry name" value="6-blade_b-propeller_TolB-like"/>
</dbReference>
<evidence type="ECO:0000256" key="1">
    <source>
        <dbReference type="SAM" id="SignalP"/>
    </source>
</evidence>
<evidence type="ECO:0000313" key="3">
    <source>
        <dbReference type="EMBL" id="KAA0009672.1"/>
    </source>
</evidence>
<dbReference type="SUPFAM" id="SSF50952">
    <property type="entry name" value="Soluble quinoprotein glucose dehydrogenase"/>
    <property type="match status" value="1"/>
</dbReference>
<accession>A0A7V7FWH8</accession>
<dbReference type="Proteomes" id="UP000486760">
    <property type="component" value="Unassembled WGS sequence"/>
</dbReference>
<protein>
    <submittedName>
        <fullName evidence="3">PQQ-dependent sugar dehydrogenase</fullName>
    </submittedName>
</protein>
<reference evidence="3 4" key="1">
    <citation type="submission" date="2019-08" db="EMBL/GenBank/DDBJ databases">
        <title>Bioinformatics analysis of the strain L3 and L5.</title>
        <authorList>
            <person name="Li X."/>
        </authorList>
    </citation>
    <scope>NUCLEOTIDE SEQUENCE [LARGE SCALE GENOMIC DNA]</scope>
    <source>
        <strain evidence="3 4">L5</strain>
    </source>
</reference>
<proteinExistence type="predicted"/>
<name>A0A7V7FWH8_9GAMM</name>
<feature type="signal peptide" evidence="1">
    <location>
        <begin position="1"/>
        <end position="21"/>
    </location>
</feature>
<dbReference type="PANTHER" id="PTHR19328:SF75">
    <property type="entry name" value="ALDOSE SUGAR DEHYDROGENASE YLII"/>
    <property type="match status" value="1"/>
</dbReference>
<dbReference type="Gene3D" id="2.120.10.30">
    <property type="entry name" value="TolB, C-terminal domain"/>
    <property type="match status" value="1"/>
</dbReference>
<dbReference type="InterPro" id="IPR011041">
    <property type="entry name" value="Quinoprot_gluc/sorb_DH_b-prop"/>
</dbReference>
<sequence length="372" mass="40499">MKRRWSGFSLLALTVAAAALAEEEAMSAEQPTLRLVTLAEDFDEPWGLAVLPGELYLITERSGRIVSVFNGERQEVGGLPSLYANDAGGLHDIIASPDFPDTGWLYFTYASGDADATATSLARGRLAGDQLTDVEELFKENRPSEPGRRHGSRLAWLQDDSLLMSVGDRGDPERAQDTEDHAGSILRMDPAGLALEDNPLFHEAGHLPRLYSWGHREVQGIATDPESGDVWVVEARPSGNDELNRIEPGENHGWPELTLGEDAGSRGILEEIASTDESLVKPVHRFDGSIDPTGLALIRGERYPQWEGNLIVGGQESETLYRVEVSGDEVDVEPLLSESIGPVRDVRLGPDGYLYILTGGSDAALHRLEPAE</sequence>
<evidence type="ECO:0000313" key="4">
    <source>
        <dbReference type="Proteomes" id="UP000486760"/>
    </source>
</evidence>
<gene>
    <name evidence="3" type="ORF">F0A17_20420</name>
</gene>
<feature type="domain" description="Glucose/Sorbosone dehydrogenase" evidence="2">
    <location>
        <begin position="42"/>
        <end position="366"/>
    </location>
</feature>
<feature type="chain" id="PRO_5030656798" evidence="1">
    <location>
        <begin position="22"/>
        <end position="372"/>
    </location>
</feature>
<dbReference type="EMBL" id="VTPY01000010">
    <property type="protein sequence ID" value="KAA0009672.1"/>
    <property type="molecule type" value="Genomic_DNA"/>
</dbReference>
<dbReference type="Pfam" id="PF07995">
    <property type="entry name" value="GSDH"/>
    <property type="match status" value="1"/>
</dbReference>
<dbReference type="InterPro" id="IPR012938">
    <property type="entry name" value="Glc/Sorbosone_DH"/>
</dbReference>
<dbReference type="AlphaFoldDB" id="A0A7V7FWH8"/>
<dbReference type="RefSeq" id="WP_149330213.1">
    <property type="nucleotide sequence ID" value="NZ_VTPY01000010.1"/>
</dbReference>
<comment type="caution">
    <text evidence="3">The sequence shown here is derived from an EMBL/GenBank/DDBJ whole genome shotgun (WGS) entry which is preliminary data.</text>
</comment>